<dbReference type="AlphaFoldDB" id="A0A8T0J626"/>
<feature type="region of interest" description="Disordered" evidence="1">
    <location>
        <begin position="141"/>
        <end position="162"/>
    </location>
</feature>
<evidence type="ECO:0000313" key="3">
    <source>
        <dbReference type="Proteomes" id="UP000822688"/>
    </source>
</evidence>
<protein>
    <submittedName>
        <fullName evidence="2">Uncharacterized protein</fullName>
    </submittedName>
</protein>
<evidence type="ECO:0000256" key="1">
    <source>
        <dbReference type="SAM" id="MobiDB-lite"/>
    </source>
</evidence>
<proteinExistence type="predicted"/>
<organism evidence="2 3">
    <name type="scientific">Ceratodon purpureus</name>
    <name type="common">Fire moss</name>
    <name type="synonym">Dicranum purpureum</name>
    <dbReference type="NCBI Taxonomy" id="3225"/>
    <lineage>
        <taxon>Eukaryota</taxon>
        <taxon>Viridiplantae</taxon>
        <taxon>Streptophyta</taxon>
        <taxon>Embryophyta</taxon>
        <taxon>Bryophyta</taxon>
        <taxon>Bryophytina</taxon>
        <taxon>Bryopsida</taxon>
        <taxon>Dicranidae</taxon>
        <taxon>Pseudoditrichales</taxon>
        <taxon>Ditrichaceae</taxon>
        <taxon>Ceratodon</taxon>
    </lineage>
</organism>
<gene>
    <name evidence="2" type="ORF">KC19_1G093800</name>
</gene>
<dbReference type="EMBL" id="CM026421">
    <property type="protein sequence ID" value="KAG0590368.1"/>
    <property type="molecule type" value="Genomic_DNA"/>
</dbReference>
<name>A0A8T0J626_CERPU</name>
<accession>A0A8T0J626</accession>
<sequence length="162" mass="18539">MVASASCIIPFQTQIMVKNNGPVVIQTGRTMVMPKRGMMVKSNRMGAKRRHERRISKHEIQKIQELIPVPYILSCLGRRRTARCISSQNHIHKIKTRPGYEIYHHHVHGRIMLNSEPPLQKLLFHPSKAYGMVIVTKLGRRRSPTKDEAQEKQGTQCGVALQ</sequence>
<dbReference type="Proteomes" id="UP000822688">
    <property type="component" value="Chromosome 1"/>
</dbReference>
<keyword evidence="3" id="KW-1185">Reference proteome</keyword>
<reference evidence="2" key="1">
    <citation type="submission" date="2020-06" db="EMBL/GenBank/DDBJ databases">
        <title>WGS assembly of Ceratodon purpureus strain R40.</title>
        <authorList>
            <person name="Carey S.B."/>
            <person name="Jenkins J."/>
            <person name="Shu S."/>
            <person name="Lovell J.T."/>
            <person name="Sreedasyam A."/>
            <person name="Maumus F."/>
            <person name="Tiley G.P."/>
            <person name="Fernandez-Pozo N."/>
            <person name="Barry K."/>
            <person name="Chen C."/>
            <person name="Wang M."/>
            <person name="Lipzen A."/>
            <person name="Daum C."/>
            <person name="Saski C.A."/>
            <person name="Payton A.C."/>
            <person name="Mcbreen J.C."/>
            <person name="Conrad R.E."/>
            <person name="Kollar L.M."/>
            <person name="Olsson S."/>
            <person name="Huttunen S."/>
            <person name="Landis J.B."/>
            <person name="Wickett N.J."/>
            <person name="Johnson M.G."/>
            <person name="Rensing S.A."/>
            <person name="Grimwood J."/>
            <person name="Schmutz J."/>
            <person name="Mcdaniel S.F."/>
        </authorList>
    </citation>
    <scope>NUCLEOTIDE SEQUENCE</scope>
    <source>
        <strain evidence="2">R40</strain>
    </source>
</reference>
<comment type="caution">
    <text evidence="2">The sequence shown here is derived from an EMBL/GenBank/DDBJ whole genome shotgun (WGS) entry which is preliminary data.</text>
</comment>
<evidence type="ECO:0000313" key="2">
    <source>
        <dbReference type="EMBL" id="KAG0590368.1"/>
    </source>
</evidence>